<gene>
    <name evidence="1" type="ORF">CCS08_01055</name>
</gene>
<evidence type="ECO:0008006" key="3">
    <source>
        <dbReference type="Google" id="ProtNLM"/>
    </source>
</evidence>
<comment type="caution">
    <text evidence="1">The sequence shown here is derived from an EMBL/GenBank/DDBJ whole genome shotgun (WGS) entry which is preliminary data.</text>
</comment>
<accession>A0AAX0PT13</accession>
<dbReference type="EMBL" id="NHTF01000004">
    <property type="protein sequence ID" value="OWW57285.1"/>
    <property type="molecule type" value="Genomic_DNA"/>
</dbReference>
<protein>
    <recommendedName>
        <fullName evidence="3">HNH endonuclease</fullName>
    </recommendedName>
</protein>
<dbReference type="Gene3D" id="1.10.30.50">
    <property type="match status" value="1"/>
</dbReference>
<dbReference type="RefSeq" id="WP_004030156.1">
    <property type="nucleotide sequence ID" value="NZ_BGAE01000005.1"/>
</dbReference>
<reference evidence="1 2" key="1">
    <citation type="submission" date="2017-05" db="EMBL/GenBank/DDBJ databases">
        <title>Sequencing of Escherichia coli that cause persistent and transient Mastitis.</title>
        <authorList>
            <person name="Thacker T.C."/>
            <person name="Lippolis J.D."/>
            <person name="Brunelle B.W."/>
            <person name="Casey T.A."/>
            <person name="Reinhardt T.A."/>
            <person name="Sacco R.E."/>
            <person name="Holman D.B."/>
        </authorList>
    </citation>
    <scope>NUCLEOTIDE SEQUENCE [LARGE SCALE GENOMIC DNA]</scope>
    <source>
        <strain evidence="1 2">ECA-B</strain>
    </source>
</reference>
<dbReference type="AlphaFoldDB" id="A0AAX0PT13"/>
<organism evidence="1 2">
    <name type="scientific">Escherichia coli</name>
    <dbReference type="NCBI Taxonomy" id="562"/>
    <lineage>
        <taxon>Bacteria</taxon>
        <taxon>Pseudomonadati</taxon>
        <taxon>Pseudomonadota</taxon>
        <taxon>Gammaproteobacteria</taxon>
        <taxon>Enterobacterales</taxon>
        <taxon>Enterobacteriaceae</taxon>
        <taxon>Escherichia</taxon>
    </lineage>
</organism>
<sequence>MIKINKDFNVDVKISFSKIVSKVNKRVKQRKLLNITPDEVEFLNTINKKTIRKLVFSKPKRLKNIIIKIYNKHPIVCEYYSPDYFLRHLNLQPLTNLQLPLKTKENKKIVYNELAHAIKIITSFSQTTQSLILEDILNTHFSPQKLSSLRDKILNLISIKNGGPLKENTIKLFPSWVKNISEIFKYSLIDRETAYQLNSFLDISICPYCNSEEIEQVEDHTGTSYRPAFDHFIPKYKYPLISFSLFNLIPSCTKCNSTYKKSLDPIMSPFSNPFLEGVNDTQLFDFNYDIDYIYRDGQIDDDHIQIILKKQKNNIDENMAKLSIENRYNSRIRKKAVRLIAKRAFDLKAYEENFIIEPTLFATFGYETNIEPLKHMHKKLTQDAILVFCNKQVPLIE</sequence>
<dbReference type="Proteomes" id="UP000197270">
    <property type="component" value="Unassembled WGS sequence"/>
</dbReference>
<evidence type="ECO:0000313" key="1">
    <source>
        <dbReference type="EMBL" id="OWW57285.1"/>
    </source>
</evidence>
<name>A0AAX0PT13_ECOLX</name>
<proteinExistence type="predicted"/>
<evidence type="ECO:0000313" key="2">
    <source>
        <dbReference type="Proteomes" id="UP000197270"/>
    </source>
</evidence>